<evidence type="ECO:0000256" key="6">
    <source>
        <dbReference type="ARBA" id="ARBA00022806"/>
    </source>
</evidence>
<evidence type="ECO:0000313" key="18">
    <source>
        <dbReference type="EMBL" id="SDS97646.1"/>
    </source>
</evidence>
<dbReference type="SUPFAM" id="SSF52540">
    <property type="entry name" value="P-loop containing nucleoside triphosphate hydrolases"/>
    <property type="match status" value="1"/>
</dbReference>
<keyword evidence="6 15" id="KW-0347">Helicase</keyword>
<dbReference type="GO" id="GO:0003677">
    <property type="term" value="F:DNA binding"/>
    <property type="evidence" value="ECO:0007669"/>
    <property type="project" value="UniProtKB-KW"/>
</dbReference>
<feature type="domain" description="UvrD-like helicase C-terminal" evidence="17">
    <location>
        <begin position="292"/>
        <end position="601"/>
    </location>
</feature>
<dbReference type="EC" id="5.6.2.4" evidence="13"/>
<reference evidence="18 19" key="1">
    <citation type="submission" date="2016-10" db="EMBL/GenBank/DDBJ databases">
        <authorList>
            <person name="de Groot N.N."/>
        </authorList>
    </citation>
    <scope>NUCLEOTIDE SEQUENCE [LARGE SCALE GENOMIC DNA]</scope>
    <source>
        <strain evidence="18 19">DSM 15019</strain>
    </source>
</reference>
<evidence type="ECO:0000256" key="13">
    <source>
        <dbReference type="ARBA" id="ARBA00034808"/>
    </source>
</evidence>
<feature type="binding site" evidence="15">
    <location>
        <begin position="22"/>
        <end position="29"/>
    </location>
    <ligand>
        <name>ATP</name>
        <dbReference type="ChEBI" id="CHEBI:30616"/>
    </ligand>
</feature>
<keyword evidence="9" id="KW-0238">DNA-binding</keyword>
<protein>
    <recommendedName>
        <fullName evidence="13">DNA 3'-5' helicase</fullName>
        <ecNumber evidence="13">5.6.2.4</ecNumber>
    </recommendedName>
</protein>
<dbReference type="GO" id="GO:0005524">
    <property type="term" value="F:ATP binding"/>
    <property type="evidence" value="ECO:0007669"/>
    <property type="project" value="UniProtKB-UniRule"/>
</dbReference>
<evidence type="ECO:0000256" key="9">
    <source>
        <dbReference type="ARBA" id="ARBA00023125"/>
    </source>
</evidence>
<dbReference type="Gene3D" id="1.10.486.10">
    <property type="entry name" value="PCRA, domain 4"/>
    <property type="match status" value="1"/>
</dbReference>
<dbReference type="InterPro" id="IPR013986">
    <property type="entry name" value="DExx_box_DNA_helicase_dom_sf"/>
</dbReference>
<sequence length="1068" mass="114527">MSDAAQRAVITAPPTASGVVIGAPGTGKTRTLVDRVVQLLEVEGLRPEEVLALTPSRQAATALRDRIGVRIGQATPGPLARSLGSFAFQLVRGAMVREGAEPPALLTGADQDRIIAELLAGDVEDGRISWPPALSEPVRASKGFRSELRAFLAECTELGANPAELRATGDAVWTAAADFVEEYRTVLDALRSAHRDAADLLGEAAGILRTADAATFGALAPLRVVLIDDAQELTRGGIGVVRALLDRGIAVQAFGDPDISSGAFRGASPELFAQLTGALGAVHVLDGAHRQRPLLTALTRTVTQAIGVSGRVEHRRAPAPAAEDDEAEVSTFLAPSPYEEFDRIAGVMRDWHLRAGIPWERMAVIAHDTRQVTALETELAAREIPTRAAGVQRPLGSEGIVRDIVGIVRLALTPDEERTVQAWEEALRTPFGGMDAIALRRLRARLRHLELGQGGSTPARELLRAAMSAPATLTLIDAPESRTAERFAETVAGVACAAAGGETIHDLLWRIWEQARAVDGRRLHVAWREISLLPTGAETARSLDALVALFDAAKRFVERTPNERPEVFVRDILDSEVPEDTLSSPERPGTVTLLTPATALGTEFDAVVVAGVQDGVWPNVRLRGGLLQTWRLADALTAARSGLPAEVPDVLDRRRAALHDELRLFVRAISRARHRLLITAVDDDDLTPSAFFGFLPAPQPSERHPSAEHPLTLRGLVARYRRVLTTAHSEPAQREAAAQLAVLAREGVPGAHPHDWYGVTAPSTAAPLRDLAANGARVSPSAVESYEECGLNWVVSALGGDTVMPPTAGIGTIVHEAMERVPDGDLERMREIVEEHWPELDFETAWIGRKERRRADLFIDRLHSYLGEVRRDGGRILGSEVEFRFAVDVSGETAEPTVHPVGEDRGHRAIVHGYIDRVEAYPPGAGEHGPARGRGWQSMSGGPEGTTVVVDLKTGKTDPESDGGVVDHAQLAAYQIAVQEGLVPGAAPGSLGGARLVIVSKTLAKSDYRVAHQHALDAEARSQFLNRVAEVARGMSAASFTAQVEAHCADTQRRVHPCRIHTVPAVSA</sequence>
<dbReference type="Pfam" id="PF12705">
    <property type="entry name" value="PDDEXK_1"/>
    <property type="match status" value="2"/>
</dbReference>
<keyword evidence="10" id="KW-0234">DNA repair</keyword>
<evidence type="ECO:0000256" key="2">
    <source>
        <dbReference type="ARBA" id="ARBA00022722"/>
    </source>
</evidence>
<dbReference type="PROSITE" id="PS51198">
    <property type="entry name" value="UVRD_HELICASE_ATP_BIND"/>
    <property type="match status" value="1"/>
</dbReference>
<dbReference type="InterPro" id="IPR014016">
    <property type="entry name" value="UvrD-like_ATP-bd"/>
</dbReference>
<evidence type="ECO:0000256" key="10">
    <source>
        <dbReference type="ARBA" id="ARBA00023204"/>
    </source>
</evidence>
<dbReference type="GO" id="GO:0043138">
    <property type="term" value="F:3'-5' DNA helicase activity"/>
    <property type="evidence" value="ECO:0007669"/>
    <property type="project" value="UniProtKB-EC"/>
</dbReference>
<feature type="domain" description="UvrD-like helicase ATP-binding" evidence="16">
    <location>
        <begin position="1"/>
        <end position="292"/>
    </location>
</feature>
<accession>A0A1H1WMQ6</accession>
<proteinExistence type="inferred from homology"/>
<keyword evidence="8 15" id="KW-0067">ATP-binding</keyword>
<evidence type="ECO:0000256" key="8">
    <source>
        <dbReference type="ARBA" id="ARBA00022840"/>
    </source>
</evidence>
<dbReference type="Pfam" id="PF13361">
    <property type="entry name" value="UvrD_C"/>
    <property type="match status" value="1"/>
</dbReference>
<dbReference type="eggNOG" id="COG2887">
    <property type="taxonomic scope" value="Bacteria"/>
</dbReference>
<evidence type="ECO:0000259" key="17">
    <source>
        <dbReference type="PROSITE" id="PS51217"/>
    </source>
</evidence>
<dbReference type="GO" id="GO:0004527">
    <property type="term" value="F:exonuclease activity"/>
    <property type="evidence" value="ECO:0007669"/>
    <property type="project" value="UniProtKB-KW"/>
</dbReference>
<dbReference type="InterPro" id="IPR027417">
    <property type="entry name" value="P-loop_NTPase"/>
</dbReference>
<evidence type="ECO:0000256" key="15">
    <source>
        <dbReference type="PROSITE-ProRule" id="PRU00560"/>
    </source>
</evidence>
<comment type="catalytic activity">
    <reaction evidence="12">
        <text>Couples ATP hydrolysis with the unwinding of duplex DNA by translocating in the 3'-5' direction.</text>
        <dbReference type="EC" id="5.6.2.4"/>
    </reaction>
</comment>
<dbReference type="PANTHER" id="PTHR11070">
    <property type="entry name" value="UVRD / RECB / PCRA DNA HELICASE FAMILY MEMBER"/>
    <property type="match status" value="1"/>
</dbReference>
<dbReference type="Pfam" id="PF00580">
    <property type="entry name" value="UvrD-helicase"/>
    <property type="match status" value="1"/>
</dbReference>
<name>A0A1H1WMQ6_9MICO</name>
<dbReference type="InterPro" id="IPR000212">
    <property type="entry name" value="DNA_helicase_UvrD/REP"/>
</dbReference>
<dbReference type="PANTHER" id="PTHR11070:SF59">
    <property type="entry name" value="DNA 3'-5' HELICASE"/>
    <property type="match status" value="1"/>
</dbReference>
<evidence type="ECO:0000256" key="1">
    <source>
        <dbReference type="ARBA" id="ARBA00009922"/>
    </source>
</evidence>
<organism evidence="18 19">
    <name type="scientific">Microbacterium paraoxydans</name>
    <dbReference type="NCBI Taxonomy" id="199592"/>
    <lineage>
        <taxon>Bacteria</taxon>
        <taxon>Bacillati</taxon>
        <taxon>Actinomycetota</taxon>
        <taxon>Actinomycetes</taxon>
        <taxon>Micrococcales</taxon>
        <taxon>Microbacteriaceae</taxon>
        <taxon>Microbacterium</taxon>
    </lineage>
</organism>
<dbReference type="Gene3D" id="3.40.50.300">
    <property type="entry name" value="P-loop containing nucleotide triphosphate hydrolases"/>
    <property type="match status" value="2"/>
</dbReference>
<dbReference type="GO" id="GO:0000725">
    <property type="term" value="P:recombinational repair"/>
    <property type="evidence" value="ECO:0007669"/>
    <property type="project" value="TreeGrafter"/>
</dbReference>
<gene>
    <name evidence="18" type="ORF">SAMN04489809_3173</name>
</gene>
<keyword evidence="5 15" id="KW-0378">Hydrolase</keyword>
<evidence type="ECO:0000259" key="16">
    <source>
        <dbReference type="PROSITE" id="PS51198"/>
    </source>
</evidence>
<dbReference type="InterPro" id="IPR014017">
    <property type="entry name" value="DNA_helicase_UvrD-like_C"/>
</dbReference>
<keyword evidence="11" id="KW-0413">Isomerase</keyword>
<dbReference type="GO" id="GO:0033202">
    <property type="term" value="C:DNA helicase complex"/>
    <property type="evidence" value="ECO:0007669"/>
    <property type="project" value="TreeGrafter"/>
</dbReference>
<dbReference type="EMBL" id="LT629770">
    <property type="protein sequence ID" value="SDS97646.1"/>
    <property type="molecule type" value="Genomic_DNA"/>
</dbReference>
<keyword evidence="3 15" id="KW-0547">Nucleotide-binding</keyword>
<dbReference type="Proteomes" id="UP000182126">
    <property type="component" value="Chromosome I"/>
</dbReference>
<evidence type="ECO:0000256" key="14">
    <source>
        <dbReference type="ARBA" id="ARBA00048988"/>
    </source>
</evidence>
<evidence type="ECO:0000256" key="12">
    <source>
        <dbReference type="ARBA" id="ARBA00034617"/>
    </source>
</evidence>
<evidence type="ECO:0000256" key="4">
    <source>
        <dbReference type="ARBA" id="ARBA00022763"/>
    </source>
</evidence>
<dbReference type="Gene3D" id="3.90.320.10">
    <property type="match status" value="1"/>
</dbReference>
<dbReference type="InterPro" id="IPR038726">
    <property type="entry name" value="PDDEXK_AddAB-type"/>
</dbReference>
<keyword evidence="2" id="KW-0540">Nuclease</keyword>
<dbReference type="Gene3D" id="1.10.10.160">
    <property type="match status" value="1"/>
</dbReference>
<dbReference type="PROSITE" id="PS51217">
    <property type="entry name" value="UVRD_HELICASE_CTER"/>
    <property type="match status" value="1"/>
</dbReference>
<evidence type="ECO:0000256" key="11">
    <source>
        <dbReference type="ARBA" id="ARBA00023235"/>
    </source>
</evidence>
<evidence type="ECO:0000256" key="5">
    <source>
        <dbReference type="ARBA" id="ARBA00022801"/>
    </source>
</evidence>
<dbReference type="InterPro" id="IPR011604">
    <property type="entry name" value="PDDEXK-like_dom_sf"/>
</dbReference>
<keyword evidence="4" id="KW-0227">DNA damage</keyword>
<comment type="catalytic activity">
    <reaction evidence="14">
        <text>ATP + H2O = ADP + phosphate + H(+)</text>
        <dbReference type="Rhea" id="RHEA:13065"/>
        <dbReference type="ChEBI" id="CHEBI:15377"/>
        <dbReference type="ChEBI" id="CHEBI:15378"/>
        <dbReference type="ChEBI" id="CHEBI:30616"/>
        <dbReference type="ChEBI" id="CHEBI:43474"/>
        <dbReference type="ChEBI" id="CHEBI:456216"/>
        <dbReference type="EC" id="5.6.2.4"/>
    </reaction>
</comment>
<dbReference type="GO" id="GO:0005829">
    <property type="term" value="C:cytosol"/>
    <property type="evidence" value="ECO:0007669"/>
    <property type="project" value="TreeGrafter"/>
</dbReference>
<evidence type="ECO:0000256" key="3">
    <source>
        <dbReference type="ARBA" id="ARBA00022741"/>
    </source>
</evidence>
<dbReference type="eggNOG" id="COG0210">
    <property type="taxonomic scope" value="Bacteria"/>
</dbReference>
<keyword evidence="7" id="KW-0269">Exonuclease</keyword>
<evidence type="ECO:0000256" key="7">
    <source>
        <dbReference type="ARBA" id="ARBA00022839"/>
    </source>
</evidence>
<evidence type="ECO:0000313" key="19">
    <source>
        <dbReference type="Proteomes" id="UP000182126"/>
    </source>
</evidence>
<dbReference type="AlphaFoldDB" id="A0A1H1WMQ6"/>
<comment type="similarity">
    <text evidence="1">Belongs to the helicase family. UvrD subfamily.</text>
</comment>